<feature type="signal peptide" evidence="1">
    <location>
        <begin position="1"/>
        <end position="20"/>
    </location>
</feature>
<keyword evidence="1" id="KW-0732">Signal</keyword>
<protein>
    <recommendedName>
        <fullName evidence="4">Secreted protein</fullName>
    </recommendedName>
</protein>
<evidence type="ECO:0000256" key="1">
    <source>
        <dbReference type="SAM" id="SignalP"/>
    </source>
</evidence>
<gene>
    <name evidence="2" type="ORF">AORI_4547</name>
</gene>
<proteinExistence type="predicted"/>
<organism evidence="2 3">
    <name type="scientific">Amycolatopsis keratiniphila</name>
    <dbReference type="NCBI Taxonomy" id="129921"/>
    <lineage>
        <taxon>Bacteria</taxon>
        <taxon>Bacillati</taxon>
        <taxon>Actinomycetota</taxon>
        <taxon>Actinomycetes</taxon>
        <taxon>Pseudonocardiales</taxon>
        <taxon>Pseudonocardiaceae</taxon>
        <taxon>Amycolatopsis</taxon>
        <taxon>Amycolatopsis japonica group</taxon>
    </lineage>
</organism>
<accession>R4T3Y4</accession>
<evidence type="ECO:0008006" key="4">
    <source>
        <dbReference type="Google" id="ProtNLM"/>
    </source>
</evidence>
<sequence>MVLACTLGASTGLFAGTASADVEVVCNAYYCNSTKGKNGTIERVDALRGDLIMDTTGFFEVFLPDGSKRTGPTNRERNHLFYINKTFKSGLICLRYFERIKPGVFQEQGKAACTSIPID</sequence>
<dbReference type="Proteomes" id="UP000013968">
    <property type="component" value="Chromosome"/>
</dbReference>
<dbReference type="EMBL" id="CP003410">
    <property type="protein sequence ID" value="AGM07131.1"/>
    <property type="molecule type" value="Genomic_DNA"/>
</dbReference>
<dbReference type="PATRIC" id="fig|1156913.3.peg.4622"/>
<dbReference type="HOGENOM" id="CLU_2056432_0_0_11"/>
<dbReference type="AlphaFoldDB" id="R4T3Y4"/>
<name>R4T3Y4_9PSEU</name>
<dbReference type="KEGG" id="aoi:AORI_4547"/>
<reference evidence="2 3" key="1">
    <citation type="journal article" date="2013" name="BMC Genomics">
        <title>ContigScape: a Cytoscape plugin facilitating microbial genome gap closing.</title>
        <authorList>
            <person name="Tang B."/>
            <person name="Wang Q."/>
            <person name="Yang M."/>
            <person name="Xie F."/>
            <person name="Zhu Y."/>
            <person name="Zhuo Y."/>
            <person name="Wang S."/>
            <person name="Gao H."/>
            <person name="Ding X."/>
            <person name="Zhang L."/>
            <person name="Zhao G."/>
            <person name="Zheng H."/>
        </authorList>
    </citation>
    <scope>NUCLEOTIDE SEQUENCE [LARGE SCALE GENOMIC DNA]</scope>
    <source>
        <strain evidence="2 3">HCCB10007</strain>
    </source>
</reference>
<keyword evidence="3" id="KW-1185">Reference proteome</keyword>
<evidence type="ECO:0000313" key="2">
    <source>
        <dbReference type="EMBL" id="AGM07131.1"/>
    </source>
</evidence>
<feature type="chain" id="PRO_5004379562" description="Secreted protein" evidence="1">
    <location>
        <begin position="21"/>
        <end position="119"/>
    </location>
</feature>
<evidence type="ECO:0000313" key="3">
    <source>
        <dbReference type="Proteomes" id="UP000013968"/>
    </source>
</evidence>